<dbReference type="Proteomes" id="UP000247480">
    <property type="component" value="Unassembled WGS sequence"/>
</dbReference>
<dbReference type="EMBL" id="BGJZ01000305">
    <property type="protein sequence ID" value="GBH12312.1"/>
    <property type="molecule type" value="Genomic_DNA"/>
</dbReference>
<reference evidence="1 2" key="1">
    <citation type="submission" date="2018-04" db="EMBL/GenBank/DDBJ databases">
        <title>Draft genome sequence of Pseudomonas syringae pv. actinidiae biovar 1 strains isolated from kiwifruit in Kagawa prefecture.</title>
        <authorList>
            <person name="Tabuchi M."/>
            <person name="Saito M."/>
            <person name="Fujiwara S."/>
            <person name="Sasa N."/>
            <person name="Akimitsu K."/>
            <person name="Gomi K."/>
            <person name="Konishi-Sugita S."/>
            <person name="Hamano K."/>
            <person name="Kataoka I."/>
        </authorList>
    </citation>
    <scope>NUCLEOTIDE SEQUENCE [LARGE SCALE GENOMIC DNA]</scope>
    <source>
        <strain evidence="1 2">MAFF212206</strain>
    </source>
</reference>
<evidence type="ECO:0000313" key="2">
    <source>
        <dbReference type="Proteomes" id="UP000247480"/>
    </source>
</evidence>
<sequence length="39" mass="4212">MACNTSGFHRKNLWLKGFSNALCAAISVSKGNRNGERAT</sequence>
<comment type="caution">
    <text evidence="1">The sequence shown here is derived from an EMBL/GenBank/DDBJ whole genome shotgun (WGS) entry which is preliminary data.</text>
</comment>
<accession>A0A2V0QSR8</accession>
<gene>
    <name evidence="1" type="ORF">KPSA1_05777</name>
</gene>
<proteinExistence type="predicted"/>
<name>A0A2V0QSR8_PSESF</name>
<dbReference type="AlphaFoldDB" id="A0A2V0QSR8"/>
<protein>
    <submittedName>
        <fullName evidence="1">Periplasmic component</fullName>
    </submittedName>
</protein>
<organism evidence="1 2">
    <name type="scientific">Pseudomonas syringae pv. actinidiae</name>
    <dbReference type="NCBI Taxonomy" id="103796"/>
    <lineage>
        <taxon>Bacteria</taxon>
        <taxon>Pseudomonadati</taxon>
        <taxon>Pseudomonadota</taxon>
        <taxon>Gammaproteobacteria</taxon>
        <taxon>Pseudomonadales</taxon>
        <taxon>Pseudomonadaceae</taxon>
        <taxon>Pseudomonas</taxon>
        <taxon>Pseudomonas syringae</taxon>
    </lineage>
</organism>
<evidence type="ECO:0000313" key="1">
    <source>
        <dbReference type="EMBL" id="GBH12312.1"/>
    </source>
</evidence>